<dbReference type="EMBL" id="CP047423">
    <property type="protein sequence ID" value="QPD04239.1"/>
    <property type="molecule type" value="Genomic_DNA"/>
</dbReference>
<name>A0A7S8FEC5_9BACT</name>
<organism evidence="4 5">
    <name type="scientific">Candidatus Nitrospira kreftii</name>
    <dbReference type="NCBI Taxonomy" id="2652173"/>
    <lineage>
        <taxon>Bacteria</taxon>
        <taxon>Pseudomonadati</taxon>
        <taxon>Nitrospirota</taxon>
        <taxon>Nitrospiria</taxon>
        <taxon>Nitrospirales</taxon>
        <taxon>Nitrospiraceae</taxon>
        <taxon>Nitrospira</taxon>
    </lineage>
</organism>
<dbReference type="InterPro" id="IPR019405">
    <property type="entry name" value="Lactonase_7-beta_prop"/>
</dbReference>
<evidence type="ECO:0000313" key="4">
    <source>
        <dbReference type="EMBL" id="QPD04239.1"/>
    </source>
</evidence>
<proteinExistence type="inferred from homology"/>
<dbReference type="Gene3D" id="2.130.10.10">
    <property type="entry name" value="YVTN repeat-like/Quinoprotein amine dehydrogenase"/>
    <property type="match status" value="3"/>
</dbReference>
<feature type="chain" id="PRO_5032533124" description="6-phosphogluconolactonase" evidence="3">
    <location>
        <begin position="20"/>
        <end position="418"/>
    </location>
</feature>
<dbReference type="Proteomes" id="UP000593737">
    <property type="component" value="Chromosome"/>
</dbReference>
<feature type="signal peptide" evidence="3">
    <location>
        <begin position="1"/>
        <end position="19"/>
    </location>
</feature>
<protein>
    <recommendedName>
        <fullName evidence="6">6-phosphogluconolactonase</fullName>
    </recommendedName>
</protein>
<dbReference type="SUPFAM" id="SSF50969">
    <property type="entry name" value="YVTN repeat-like/Quinoprotein amine dehydrogenase"/>
    <property type="match status" value="1"/>
</dbReference>
<evidence type="ECO:0000313" key="5">
    <source>
        <dbReference type="Proteomes" id="UP000593737"/>
    </source>
</evidence>
<keyword evidence="2" id="KW-0313">Glucose metabolism</keyword>
<sequence>MMVYGRPLIRFCANRSSLAWLIVWLLLAPGCGDDGGGGGGFGGLGTIGGGEGTTASVYITNTGSNDVSAYSINSTTGGLAAISGSPFVDVPAPSAIAVSSNGFFAYVANSRTNKVTAFRVGTNGALLLGASTPDTPNPASVGTTPRALAISRDSRFLYVANSESDNVTAFSIGAAGVLTPIPPSTGNPNPISAGGLSPVALAISSIGRVLYVANSASNTITTFQIESSGLLTQVPQAGPGTNPVSTSVAGPTALALSSNEQFLYVTNSASNTVTAFRVETSGLLTLIQPVGSTPNPASTRGTTPNGIAVAPNGAHLYIANGGGTVSAFAIRSDGLLTLAPASGTAQNPTPPLVAGSTPTALTISQDGQFLYVVNRGGTVSAYTIASGSGTLIPLTQLLGNPFRAGTNPSAIAISGPTL</sequence>
<dbReference type="Pfam" id="PF10282">
    <property type="entry name" value="Lactonase"/>
    <property type="match status" value="2"/>
</dbReference>
<evidence type="ECO:0000256" key="3">
    <source>
        <dbReference type="SAM" id="SignalP"/>
    </source>
</evidence>
<reference evidence="4 5" key="1">
    <citation type="journal article" date="2020" name="ISME J.">
        <title>Enrichment and physiological characterization of a novel comammox Nitrospira indicates ammonium inhibition of complete nitrification.</title>
        <authorList>
            <person name="Sakoula D."/>
            <person name="Koch H."/>
            <person name="Frank J."/>
            <person name="Jetten M.S.M."/>
            <person name="van Kessel M.A.H.J."/>
            <person name="Lucker S."/>
        </authorList>
    </citation>
    <scope>NUCLEOTIDE SEQUENCE [LARGE SCALE GENOMIC DNA]</scope>
    <source>
        <strain evidence="4">Comreactor17</strain>
    </source>
</reference>
<dbReference type="GO" id="GO:0006006">
    <property type="term" value="P:glucose metabolic process"/>
    <property type="evidence" value="ECO:0007669"/>
    <property type="project" value="UniProtKB-KW"/>
</dbReference>
<dbReference type="InterPro" id="IPR011044">
    <property type="entry name" value="Quino_amine_DH_bsu"/>
</dbReference>
<keyword evidence="3" id="KW-0732">Signal</keyword>
<evidence type="ECO:0000256" key="2">
    <source>
        <dbReference type="ARBA" id="ARBA00022526"/>
    </source>
</evidence>
<dbReference type="KEGG" id="nkf:Nkreftii_002013"/>
<dbReference type="GO" id="GO:0005829">
    <property type="term" value="C:cytosol"/>
    <property type="evidence" value="ECO:0007669"/>
    <property type="project" value="TreeGrafter"/>
</dbReference>
<dbReference type="GO" id="GO:0017057">
    <property type="term" value="F:6-phosphogluconolactonase activity"/>
    <property type="evidence" value="ECO:0007669"/>
    <property type="project" value="TreeGrafter"/>
</dbReference>
<evidence type="ECO:0000256" key="1">
    <source>
        <dbReference type="ARBA" id="ARBA00005564"/>
    </source>
</evidence>
<dbReference type="InterPro" id="IPR050282">
    <property type="entry name" value="Cycloisomerase_2"/>
</dbReference>
<comment type="similarity">
    <text evidence="1">Belongs to the cycloisomerase 2 family.</text>
</comment>
<dbReference type="AlphaFoldDB" id="A0A7S8FEC5"/>
<dbReference type="PANTHER" id="PTHR30344">
    <property type="entry name" value="6-PHOSPHOGLUCONOLACTONASE-RELATED"/>
    <property type="match status" value="1"/>
</dbReference>
<gene>
    <name evidence="4" type="ORF">Nkreftii_002013</name>
</gene>
<keyword evidence="2" id="KW-0119">Carbohydrate metabolism</keyword>
<dbReference type="InterPro" id="IPR015943">
    <property type="entry name" value="WD40/YVTN_repeat-like_dom_sf"/>
</dbReference>
<evidence type="ECO:0008006" key="6">
    <source>
        <dbReference type="Google" id="ProtNLM"/>
    </source>
</evidence>
<accession>A0A7S8FEC5</accession>
<dbReference type="PANTHER" id="PTHR30344:SF1">
    <property type="entry name" value="6-PHOSPHOGLUCONOLACTONASE"/>
    <property type="match status" value="1"/>
</dbReference>